<reference evidence="1 2" key="1">
    <citation type="submission" date="2019-02" db="EMBL/GenBank/DDBJ databases">
        <title>Genomic Encyclopedia of Archaeal and Bacterial Type Strains, Phase II (KMG-II): from individual species to whole genera.</title>
        <authorList>
            <person name="Goeker M."/>
        </authorList>
    </citation>
    <scope>NUCLEOTIDE SEQUENCE [LARGE SCALE GENOMIC DNA]</scope>
    <source>
        <strain evidence="1 2">DSM 18328</strain>
    </source>
</reference>
<organism evidence="1 2">
    <name type="scientific">Natrinema hispanicum</name>
    <dbReference type="NCBI Taxonomy" id="392421"/>
    <lineage>
        <taxon>Archaea</taxon>
        <taxon>Methanobacteriati</taxon>
        <taxon>Methanobacteriota</taxon>
        <taxon>Stenosarchaea group</taxon>
        <taxon>Halobacteria</taxon>
        <taxon>Halobacteriales</taxon>
        <taxon>Natrialbaceae</taxon>
        <taxon>Natrinema</taxon>
    </lineage>
</organism>
<name>A0A482Y2J1_9EURY</name>
<protein>
    <submittedName>
        <fullName evidence="1">Uncharacterized protein</fullName>
    </submittedName>
</protein>
<accession>A0A482Y2J1</accession>
<proteinExistence type="predicted"/>
<sequence length="132" mass="14329">METDSVIVIVIDRPRLFDGRPSETAASVDSATRPLALVALLGKTELLCGIFCDDPPVDVLLGMAALDVFTKLFAGIEVVATEITAMVVMLWRHRRSTTAVPMNKGGIVTTETVHTPIARGLCDRVCSDFQWL</sequence>
<evidence type="ECO:0000313" key="1">
    <source>
        <dbReference type="EMBL" id="RZV06262.1"/>
    </source>
</evidence>
<comment type="caution">
    <text evidence="1">The sequence shown here is derived from an EMBL/GenBank/DDBJ whole genome shotgun (WGS) entry which is preliminary data.</text>
</comment>
<dbReference type="Proteomes" id="UP000291097">
    <property type="component" value="Unassembled WGS sequence"/>
</dbReference>
<dbReference type="EMBL" id="SHMP01000008">
    <property type="protein sequence ID" value="RZV06262.1"/>
    <property type="molecule type" value="Genomic_DNA"/>
</dbReference>
<dbReference type="AlphaFoldDB" id="A0A482Y2J1"/>
<gene>
    <name evidence="1" type="ORF">BDK88_3808</name>
</gene>
<evidence type="ECO:0000313" key="2">
    <source>
        <dbReference type="Proteomes" id="UP000291097"/>
    </source>
</evidence>